<evidence type="ECO:0000313" key="6">
    <source>
        <dbReference type="Proteomes" id="UP000291343"/>
    </source>
</evidence>
<reference evidence="5 6" key="1">
    <citation type="journal article" date="2017" name="Gigascience">
        <title>Genome sequence of the small brown planthopper, Laodelphax striatellus.</title>
        <authorList>
            <person name="Zhu J."/>
            <person name="Jiang F."/>
            <person name="Wang X."/>
            <person name="Yang P."/>
            <person name="Bao Y."/>
            <person name="Zhao W."/>
            <person name="Wang W."/>
            <person name="Lu H."/>
            <person name="Wang Q."/>
            <person name="Cui N."/>
            <person name="Li J."/>
            <person name="Chen X."/>
            <person name="Luo L."/>
            <person name="Yu J."/>
            <person name="Kang L."/>
            <person name="Cui F."/>
        </authorList>
    </citation>
    <scope>NUCLEOTIDE SEQUENCE [LARGE SCALE GENOMIC DNA]</scope>
    <source>
        <strain evidence="5">Lst14</strain>
    </source>
</reference>
<dbReference type="SUPFAM" id="SSF52047">
    <property type="entry name" value="RNI-like"/>
    <property type="match status" value="1"/>
</dbReference>
<dbReference type="InterPro" id="IPR032675">
    <property type="entry name" value="LRR_dom_sf"/>
</dbReference>
<proteinExistence type="predicted"/>
<keyword evidence="6" id="KW-1185">Reference proteome</keyword>
<dbReference type="InterPro" id="IPR001611">
    <property type="entry name" value="Leu-rich_rpt"/>
</dbReference>
<dbReference type="Gene3D" id="3.80.10.10">
    <property type="entry name" value="Ribonuclease Inhibitor"/>
    <property type="match status" value="3"/>
</dbReference>
<dbReference type="STRING" id="195883.A0A482WSL2"/>
<evidence type="ECO:0000256" key="3">
    <source>
        <dbReference type="SAM" id="MobiDB-lite"/>
    </source>
</evidence>
<dbReference type="InterPro" id="IPR027417">
    <property type="entry name" value="P-loop_NTPase"/>
</dbReference>
<feature type="region of interest" description="Disordered" evidence="3">
    <location>
        <begin position="300"/>
        <end position="328"/>
    </location>
</feature>
<protein>
    <recommendedName>
        <fullName evidence="4">Guanylate kinase-like domain-containing protein</fullName>
    </recommendedName>
</protein>
<evidence type="ECO:0000256" key="1">
    <source>
        <dbReference type="ARBA" id="ARBA00022614"/>
    </source>
</evidence>
<dbReference type="Pfam" id="PF12799">
    <property type="entry name" value="LRR_4"/>
    <property type="match status" value="1"/>
</dbReference>
<accession>A0A482WSL2</accession>
<comment type="caution">
    <text evidence="5">The sequence shown here is derived from an EMBL/GenBank/DDBJ whole genome shotgun (WGS) entry which is preliminary data.</text>
</comment>
<keyword evidence="2" id="KW-0677">Repeat</keyword>
<dbReference type="InParanoid" id="A0A482WSL2"/>
<dbReference type="PANTHER" id="PTHR15454">
    <property type="entry name" value="NISCHARIN RELATED"/>
    <property type="match status" value="1"/>
</dbReference>
<dbReference type="SUPFAM" id="SSF52540">
    <property type="entry name" value="P-loop containing nucleoside triphosphate hydrolases"/>
    <property type="match status" value="1"/>
</dbReference>
<organism evidence="5 6">
    <name type="scientific">Laodelphax striatellus</name>
    <name type="common">Small brown planthopper</name>
    <name type="synonym">Delphax striatella</name>
    <dbReference type="NCBI Taxonomy" id="195883"/>
    <lineage>
        <taxon>Eukaryota</taxon>
        <taxon>Metazoa</taxon>
        <taxon>Ecdysozoa</taxon>
        <taxon>Arthropoda</taxon>
        <taxon>Hexapoda</taxon>
        <taxon>Insecta</taxon>
        <taxon>Pterygota</taxon>
        <taxon>Neoptera</taxon>
        <taxon>Paraneoptera</taxon>
        <taxon>Hemiptera</taxon>
        <taxon>Auchenorrhyncha</taxon>
        <taxon>Fulgoroidea</taxon>
        <taxon>Delphacidae</taxon>
        <taxon>Criomorphinae</taxon>
        <taxon>Laodelphax</taxon>
    </lineage>
</organism>
<name>A0A482WSL2_LAOST</name>
<dbReference type="PANTHER" id="PTHR15454:SF56">
    <property type="entry name" value="PROTEIN PHOSPHATASE 1 REGULATORY SUBUNIT 7-RELATED"/>
    <property type="match status" value="1"/>
</dbReference>
<evidence type="ECO:0000313" key="5">
    <source>
        <dbReference type="EMBL" id="RZF36458.1"/>
    </source>
</evidence>
<dbReference type="GO" id="GO:0005737">
    <property type="term" value="C:cytoplasm"/>
    <property type="evidence" value="ECO:0007669"/>
    <property type="project" value="TreeGrafter"/>
</dbReference>
<keyword evidence="1" id="KW-0433">Leucine-rich repeat</keyword>
<dbReference type="InterPro" id="IPR008144">
    <property type="entry name" value="Guanylate_kin-like_dom"/>
</dbReference>
<dbReference type="OrthoDB" id="6334211at2759"/>
<feature type="domain" description="Guanylate kinase-like" evidence="4">
    <location>
        <begin position="488"/>
        <end position="747"/>
    </location>
</feature>
<dbReference type="PROSITE" id="PS51450">
    <property type="entry name" value="LRR"/>
    <property type="match status" value="4"/>
</dbReference>
<dbReference type="PROSITE" id="PS50052">
    <property type="entry name" value="GUANYLATE_KINASE_2"/>
    <property type="match status" value="1"/>
</dbReference>
<sequence>MLQTQDLESSTTLWVESEKKFGCKSPSTSRVDLSNLLKNEVELRDFSSTFKSSCIRDYETLKDIPKNADEKCIADNLLQSKHSDINLEEIMMKDVNISPWLRFGVERDPWQDCKLHCLPRLSFIDENSDPILKPEQVIANSKNLRQTPDKKFFALTKLELNNKGLEDISFLSTYRCFQYIDLSRNRLTNLEALNEMVYLIYLDASHNSLQNAICMEAPWYLTYINLSHNDITTIGDLSKFWSLQNINFSHNKIDCIQGFKNLKYLRCLDLSYNRIKCLENIGYLPLTYLNLEGNEISDWKETEKEDTKEINSESTEKSDWEETGKRGVKEDIPESKTLNEEFEENGGTSKVVINPNIKVINLKNNLLQSMELFKDLVLLEELNLGNNKIDEFVEIDYLKNKKMLKHLTLRGNHVSTINSYRILLLHYIPTLDSIDGDRITMEEREIIYKLQNIDSAENKYELLARKIFYEQLASVDYTIPGIVNDTCLPLIAIVGPFGSCRNELIEKLMNNHSEKLHYARNYICIPEELNDLVLFQQDKLIPRSQFNRMMASGQFLATSCFLGVEFGLSKIEYNKGVEAGKIVISLCDLTMAFCLQALGVNIRSILCITDSIELMNQRIQSQCEDLLLERDTFHPSIIPLSYKLLMQNWPSDHINKEKETKVQEFSSSELNETQSLTDPSIKIDSSSSSKSRYIEVGREQTVINFIQSRVIQTRNLYDDIKNCDSFIVTVYTDNFDGAYKSLKSTLENASNFISSRMCSLHVKNLYETVKNLQKKAIIEELHQSD</sequence>
<dbReference type="Proteomes" id="UP000291343">
    <property type="component" value="Unassembled WGS sequence"/>
</dbReference>
<evidence type="ECO:0000256" key="2">
    <source>
        <dbReference type="ARBA" id="ARBA00022737"/>
    </source>
</evidence>
<dbReference type="EMBL" id="QKKF02026398">
    <property type="protein sequence ID" value="RZF36458.1"/>
    <property type="molecule type" value="Genomic_DNA"/>
</dbReference>
<gene>
    <name evidence="5" type="ORF">LSTR_LSTR009554</name>
</gene>
<dbReference type="Gene3D" id="3.40.50.300">
    <property type="entry name" value="P-loop containing nucleotide triphosphate hydrolases"/>
    <property type="match status" value="1"/>
</dbReference>
<dbReference type="AlphaFoldDB" id="A0A482WSL2"/>
<dbReference type="SMR" id="A0A482WSL2"/>
<evidence type="ECO:0000259" key="4">
    <source>
        <dbReference type="PROSITE" id="PS50052"/>
    </source>
</evidence>
<dbReference type="InterPro" id="IPR025875">
    <property type="entry name" value="Leu-rich_rpt_4"/>
</dbReference>